<feature type="compositionally biased region" description="Basic and acidic residues" evidence="1">
    <location>
        <begin position="179"/>
        <end position="193"/>
    </location>
</feature>
<keyword evidence="4" id="KW-1185">Reference proteome</keyword>
<dbReference type="RefSeq" id="WP_018980428.1">
    <property type="nucleotide sequence ID" value="NZ_BAQD01000147.1"/>
</dbReference>
<organism evidence="3 4">
    <name type="scientific">Saccharibacter floricola DSM 15669</name>
    <dbReference type="NCBI Taxonomy" id="1123227"/>
    <lineage>
        <taxon>Bacteria</taxon>
        <taxon>Pseudomonadati</taxon>
        <taxon>Pseudomonadota</taxon>
        <taxon>Alphaproteobacteria</taxon>
        <taxon>Acetobacterales</taxon>
        <taxon>Acetobacteraceae</taxon>
        <taxon>Saccharibacter</taxon>
    </lineage>
</organism>
<feature type="domain" description="Bacteriophage Mu Gp45 N-terminal" evidence="2">
    <location>
        <begin position="29"/>
        <end position="94"/>
    </location>
</feature>
<protein>
    <recommendedName>
        <fullName evidence="2">Bacteriophage Mu Gp45 N-terminal domain-containing protein</fullName>
    </recommendedName>
</protein>
<dbReference type="Pfam" id="PF06890">
    <property type="entry name" value="Phage_Mu_Gp45"/>
    <property type="match status" value="1"/>
</dbReference>
<sequence length="338" mass="36554">MPGIPPVVIRGLLEEVGPLLSKISSLFRRGVVKTIEDRRTRQVISAVISAGEHRVDVPVHQPFGFNSHAPLDGAVTHVLQNSADPADLVALMPSNPASMRMGGLREGESILYDSAGQKLHFQNGRVVAVDATEGMVINQKGQPLLTLSEQGHVFYGDLYVKGHIYADEDVTGGGVSLNEHAHDGVKKGEEDTGKPGGGNKPPEPPKPPEPEPPEELPPWRETEDTFIGKRGTSNDIRIMPASGDPKIAAETFFQKIVKWLAKNGNKLTGMYPIFSTKNGVRTQTGEIGKFSDGTVATLRPESGRFTPDGWYNIDIGGNADVNSSLQEKSNLKIKFPLK</sequence>
<dbReference type="InterPro" id="IPR053861">
    <property type="entry name" value="Phage_Mu_Gp45_N"/>
</dbReference>
<proteinExistence type="predicted"/>
<name>A0ABQ0P4P7_9PROT</name>
<gene>
    <name evidence="3" type="ORF">AA15669_1980</name>
</gene>
<evidence type="ECO:0000259" key="2">
    <source>
        <dbReference type="Pfam" id="PF06890"/>
    </source>
</evidence>
<evidence type="ECO:0000256" key="1">
    <source>
        <dbReference type="SAM" id="MobiDB-lite"/>
    </source>
</evidence>
<comment type="caution">
    <text evidence="3">The sequence shown here is derived from an EMBL/GenBank/DDBJ whole genome shotgun (WGS) entry which is preliminary data.</text>
</comment>
<evidence type="ECO:0000313" key="3">
    <source>
        <dbReference type="EMBL" id="GBQ08950.1"/>
    </source>
</evidence>
<reference evidence="3" key="1">
    <citation type="submission" date="2013-04" db="EMBL/GenBank/DDBJ databases">
        <title>The genome sequencing project of 58 acetic acid bacteria.</title>
        <authorList>
            <person name="Okamoto-Kainuma A."/>
            <person name="Ishikawa M."/>
            <person name="Umino S."/>
            <person name="Koizumi Y."/>
            <person name="Shiwa Y."/>
            <person name="Yoshikawa H."/>
            <person name="Matsutani M."/>
            <person name="Matsushita K."/>
        </authorList>
    </citation>
    <scope>NUCLEOTIDE SEQUENCE</scope>
    <source>
        <strain evidence="3">DSM 15669</strain>
    </source>
</reference>
<evidence type="ECO:0000313" key="4">
    <source>
        <dbReference type="Proteomes" id="UP001062901"/>
    </source>
</evidence>
<dbReference type="EMBL" id="BAQD01000147">
    <property type="protein sequence ID" value="GBQ08950.1"/>
    <property type="molecule type" value="Genomic_DNA"/>
</dbReference>
<accession>A0ABQ0P4P7</accession>
<dbReference type="Proteomes" id="UP001062901">
    <property type="component" value="Unassembled WGS sequence"/>
</dbReference>
<feature type="region of interest" description="Disordered" evidence="1">
    <location>
        <begin position="175"/>
        <end position="220"/>
    </location>
</feature>